<feature type="non-terminal residue" evidence="2">
    <location>
        <position position="113"/>
    </location>
</feature>
<dbReference type="AlphaFoldDB" id="C5TCK6"/>
<evidence type="ECO:0000313" key="2">
    <source>
        <dbReference type="EMBL" id="EER57793.1"/>
    </source>
</evidence>
<dbReference type="EMBL" id="ACQT01000475">
    <property type="protein sequence ID" value="EER57793.1"/>
    <property type="molecule type" value="Genomic_DNA"/>
</dbReference>
<keyword evidence="1" id="KW-1133">Transmembrane helix</keyword>
<dbReference type="Proteomes" id="UP000003856">
    <property type="component" value="Unassembled WGS sequence"/>
</dbReference>
<feature type="transmembrane region" description="Helical" evidence="1">
    <location>
        <begin position="31"/>
        <end position="49"/>
    </location>
</feature>
<dbReference type="PATRIC" id="fig|573060.9.peg.272"/>
<evidence type="ECO:0000256" key="1">
    <source>
        <dbReference type="SAM" id="Phobius"/>
    </source>
</evidence>
<accession>C5TCK6</accession>
<keyword evidence="3" id="KW-1185">Reference proteome</keyword>
<name>C5TCK6_ACIDE</name>
<protein>
    <submittedName>
        <fullName evidence="2">Uncharacterized protein</fullName>
    </submittedName>
</protein>
<feature type="transmembrane region" description="Helical" evidence="1">
    <location>
        <begin position="61"/>
        <end position="79"/>
    </location>
</feature>
<sequence length="113" mass="12367">MLHRIRFPAVLFFTASVLGLWPIYFALSANGWWQSAGALAYGLLLGFAVQRCFREPVPRCRIAAGAFLGAFMLWTPVVLTTYGLALAATPIFVAYAAAATLGATAATRRQRWR</sequence>
<keyword evidence="1" id="KW-0812">Transmembrane</keyword>
<dbReference type="RefSeq" id="WP_005801114.1">
    <property type="nucleotide sequence ID" value="NZ_ACQT01000475.1"/>
</dbReference>
<evidence type="ECO:0000313" key="3">
    <source>
        <dbReference type="Proteomes" id="UP000003856"/>
    </source>
</evidence>
<comment type="caution">
    <text evidence="2">The sequence shown here is derived from an EMBL/GenBank/DDBJ whole genome shotgun (WGS) entry which is preliminary data.</text>
</comment>
<feature type="transmembrane region" description="Helical" evidence="1">
    <location>
        <begin position="7"/>
        <end position="25"/>
    </location>
</feature>
<organism evidence="2 3">
    <name type="scientific">Acidovorax delafieldii 2AN</name>
    <dbReference type="NCBI Taxonomy" id="573060"/>
    <lineage>
        <taxon>Bacteria</taxon>
        <taxon>Pseudomonadati</taxon>
        <taxon>Pseudomonadota</taxon>
        <taxon>Betaproteobacteria</taxon>
        <taxon>Burkholderiales</taxon>
        <taxon>Comamonadaceae</taxon>
        <taxon>Acidovorax</taxon>
    </lineage>
</organism>
<gene>
    <name evidence="2" type="ORF">AcdelDRAFT_4637</name>
</gene>
<proteinExistence type="predicted"/>
<reference evidence="2 3" key="1">
    <citation type="submission" date="2009-05" db="EMBL/GenBank/DDBJ databases">
        <title>The draft genome of Acidovorax delafieldii 2AN.</title>
        <authorList>
            <consortium name="US DOE Joint Genome Institute (JGI-PGF)"/>
            <person name="Lucas S."/>
            <person name="Copeland A."/>
            <person name="Lapidus A."/>
            <person name="Glavina del Rio T."/>
            <person name="Tice H."/>
            <person name="Bruce D."/>
            <person name="Goodwin L."/>
            <person name="Pitluck S."/>
            <person name="Larimer F."/>
            <person name="Land M.L."/>
            <person name="Hauser L."/>
            <person name="Shelobolina E.S."/>
            <person name="Picardal F."/>
            <person name="Roden E."/>
            <person name="Emerson D."/>
        </authorList>
    </citation>
    <scope>NUCLEOTIDE SEQUENCE [LARGE SCALE GENOMIC DNA]</scope>
    <source>
        <strain evidence="2 3">2AN</strain>
    </source>
</reference>
<feature type="transmembrane region" description="Helical" evidence="1">
    <location>
        <begin position="85"/>
        <end position="106"/>
    </location>
</feature>
<keyword evidence="1" id="KW-0472">Membrane</keyword>